<sequence length="171" mass="19339">MIGCRDYMYKEPLLVHYAKGRCCSCSCHCCSCFACTTMDTSYPREDFPPATPRKPDRSHTVITIGPPVVPRDYLIWSIFNTIYMNLCCFGFMALVYSVKARDQKVAGDVDAARHYGSKAKCYNILATIWNVTVPLLLIALVVTGVIHLSNITQESINLFNLKYFVSDDDRK</sequence>
<evidence type="ECO:0000256" key="1">
    <source>
        <dbReference type="ARBA" id="ARBA00004370"/>
    </source>
</evidence>
<feature type="transmembrane region" description="Helical" evidence="6">
    <location>
        <begin position="73"/>
        <end position="96"/>
    </location>
</feature>
<dbReference type="PANTHER" id="PTHR13999:SF10">
    <property type="entry name" value="INTERFERON-INDUCED TRANSMEMBRANE PROTEIN 5"/>
    <property type="match status" value="1"/>
</dbReference>
<evidence type="ECO:0000256" key="3">
    <source>
        <dbReference type="ARBA" id="ARBA00022692"/>
    </source>
</evidence>
<comment type="similarity">
    <text evidence="2">Belongs to the CD225/Dispanin family.</text>
</comment>
<dbReference type="InterPro" id="IPR007593">
    <property type="entry name" value="CD225/Dispanin_fam"/>
</dbReference>
<accession>A0A6P8P581</accession>
<reference evidence="8 9" key="1">
    <citation type="submission" date="2025-04" db="UniProtKB">
        <authorList>
            <consortium name="RefSeq"/>
        </authorList>
    </citation>
    <scope>IDENTIFICATION</scope>
</reference>
<comment type="subcellular location">
    <subcellularLocation>
        <location evidence="1">Membrane</location>
    </subcellularLocation>
</comment>
<feature type="transmembrane region" description="Helical" evidence="6">
    <location>
        <begin position="122"/>
        <end position="148"/>
    </location>
</feature>
<proteinExistence type="inferred from homology"/>
<dbReference type="KEGG" id="gsh:117352395"/>
<keyword evidence="7" id="KW-1185">Reference proteome</keyword>
<evidence type="ECO:0000313" key="7">
    <source>
        <dbReference type="Proteomes" id="UP000515159"/>
    </source>
</evidence>
<dbReference type="RefSeq" id="XP_033784768.1">
    <property type="nucleotide sequence ID" value="XM_033928877.1"/>
</dbReference>
<evidence type="ECO:0000256" key="2">
    <source>
        <dbReference type="ARBA" id="ARBA00006843"/>
    </source>
</evidence>
<keyword evidence="4 6" id="KW-1133">Transmembrane helix</keyword>
<dbReference type="Pfam" id="PF04505">
    <property type="entry name" value="CD225"/>
    <property type="match status" value="1"/>
</dbReference>
<dbReference type="GeneID" id="117352177"/>
<protein>
    <submittedName>
        <fullName evidence="8 9">Interferon-induced transmembrane protein 5</fullName>
    </submittedName>
</protein>
<dbReference type="RefSeq" id="XP_033784322.1">
    <property type="nucleotide sequence ID" value="XM_033928431.1"/>
</dbReference>
<evidence type="ECO:0000256" key="4">
    <source>
        <dbReference type="ARBA" id="ARBA00022989"/>
    </source>
</evidence>
<organism evidence="7 8">
    <name type="scientific">Geotrypetes seraphini</name>
    <name type="common">Gaboon caecilian</name>
    <name type="synonym">Caecilia seraphini</name>
    <dbReference type="NCBI Taxonomy" id="260995"/>
    <lineage>
        <taxon>Eukaryota</taxon>
        <taxon>Metazoa</taxon>
        <taxon>Chordata</taxon>
        <taxon>Craniata</taxon>
        <taxon>Vertebrata</taxon>
        <taxon>Euteleostomi</taxon>
        <taxon>Amphibia</taxon>
        <taxon>Gymnophiona</taxon>
        <taxon>Geotrypetes</taxon>
    </lineage>
</organism>
<dbReference type="Proteomes" id="UP000515159">
    <property type="component" value="Chromosome 19"/>
</dbReference>
<dbReference type="GO" id="GO:0005886">
    <property type="term" value="C:plasma membrane"/>
    <property type="evidence" value="ECO:0007669"/>
    <property type="project" value="TreeGrafter"/>
</dbReference>
<gene>
    <name evidence="8" type="primary">LOC117352177</name>
    <name evidence="9" type="synonym">IFITM5</name>
</gene>
<keyword evidence="5 6" id="KW-0472">Membrane</keyword>
<name>A0A6P8P581_GEOSA</name>
<evidence type="ECO:0000313" key="9">
    <source>
        <dbReference type="RefSeq" id="XP_033784768.1"/>
    </source>
</evidence>
<dbReference type="InterPro" id="IPR051517">
    <property type="entry name" value="IFITM_antiviral_protein"/>
</dbReference>
<evidence type="ECO:0000256" key="6">
    <source>
        <dbReference type="SAM" id="Phobius"/>
    </source>
</evidence>
<evidence type="ECO:0000256" key="5">
    <source>
        <dbReference type="ARBA" id="ARBA00023136"/>
    </source>
</evidence>
<dbReference type="GO" id="GO:0030282">
    <property type="term" value="P:bone mineralization"/>
    <property type="evidence" value="ECO:0007669"/>
    <property type="project" value="TreeGrafter"/>
</dbReference>
<dbReference type="AlphaFoldDB" id="A0A6P8P581"/>
<dbReference type="GO" id="GO:0060349">
    <property type="term" value="P:bone morphogenesis"/>
    <property type="evidence" value="ECO:0007669"/>
    <property type="project" value="TreeGrafter"/>
</dbReference>
<evidence type="ECO:0000313" key="8">
    <source>
        <dbReference type="RefSeq" id="XP_033784322.1"/>
    </source>
</evidence>
<dbReference type="KEGG" id="gsh:117352177"/>
<dbReference type="PANTHER" id="PTHR13999">
    <property type="entry name" value="INTERFERON INDUCIBLE TRANSMEMBRANE PROTEIN"/>
    <property type="match status" value="1"/>
</dbReference>
<dbReference type="OrthoDB" id="9882660at2759"/>
<keyword evidence="3 6" id="KW-0812">Transmembrane</keyword>